<dbReference type="EMBL" id="QPIZ01000029">
    <property type="protein sequence ID" value="RCW29280.1"/>
    <property type="molecule type" value="Genomic_DNA"/>
</dbReference>
<dbReference type="InterPro" id="IPR013221">
    <property type="entry name" value="Mur_ligase_cen"/>
</dbReference>
<comment type="caution">
    <text evidence="25">The sequence shown here is derived from an EMBL/GenBank/DDBJ whole genome shotgun (WGS) entry which is preliminary data.</text>
</comment>
<comment type="cofactor">
    <cofactor evidence="1">
        <name>Mg(2+)</name>
        <dbReference type="ChEBI" id="CHEBI:18420"/>
    </cofactor>
</comment>
<accession>A0A368UMN6</accession>
<reference evidence="25 26" key="1">
    <citation type="submission" date="2018-07" db="EMBL/GenBank/DDBJ databases">
        <title>Freshwater and sediment microbial communities from various areas in North America, analyzing microbe dynamics in response to fracking.</title>
        <authorList>
            <person name="Lamendella R."/>
        </authorList>
    </citation>
    <scope>NUCLEOTIDE SEQUENCE [LARGE SCALE GENOMIC DNA]</scope>
    <source>
        <strain evidence="25 26">160A</strain>
    </source>
</reference>
<dbReference type="GO" id="GO:0046656">
    <property type="term" value="P:folic acid biosynthetic process"/>
    <property type="evidence" value="ECO:0007669"/>
    <property type="project" value="UniProtKB-KW"/>
</dbReference>
<keyword evidence="11 22" id="KW-0547">Nucleotide-binding</keyword>
<dbReference type="SUPFAM" id="SSF53623">
    <property type="entry name" value="MurD-like peptide ligases, catalytic domain"/>
    <property type="match status" value="1"/>
</dbReference>
<comment type="pathway">
    <text evidence="3">Cofactor biosynthesis; tetrahydrofolate biosynthesis; 7,8-dihydrofolate from 2-amino-4-hydroxy-6-hydroxymethyl-7,8-dihydropteridine diphosphate and 4-aminobenzoate: step 2/2.</text>
</comment>
<keyword evidence="12 22" id="KW-0067">ATP-binding</keyword>
<dbReference type="SUPFAM" id="SSF53244">
    <property type="entry name" value="MurD-like peptide ligases, peptide-binding domain"/>
    <property type="match status" value="1"/>
</dbReference>
<evidence type="ECO:0000256" key="8">
    <source>
        <dbReference type="ARBA" id="ARBA00019357"/>
    </source>
</evidence>
<evidence type="ECO:0000256" key="15">
    <source>
        <dbReference type="ARBA" id="ARBA00030048"/>
    </source>
</evidence>
<dbReference type="Pfam" id="PF08245">
    <property type="entry name" value="Mur_ligase_M"/>
    <property type="match status" value="1"/>
</dbReference>
<evidence type="ECO:0000256" key="11">
    <source>
        <dbReference type="ARBA" id="ARBA00022741"/>
    </source>
</evidence>
<dbReference type="InterPro" id="IPR036615">
    <property type="entry name" value="Mur_ligase_C_dom_sf"/>
</dbReference>
<evidence type="ECO:0000256" key="10">
    <source>
        <dbReference type="ARBA" id="ARBA00022723"/>
    </source>
</evidence>
<dbReference type="PIRSF" id="PIRSF001563">
    <property type="entry name" value="Folylpolyglu_synth"/>
    <property type="match status" value="1"/>
</dbReference>
<comment type="function">
    <text evidence="2">Functions in two distinct reactions of the de novo folate biosynthetic pathway. Catalyzes the addition of a glutamate residue to dihydropteroate (7,8-dihydropteroate or H2Pte) to form dihydrofolate (7,8-dihydrofolate monoglutamate or H2Pte-Glu). Also catalyzes successive additions of L-glutamate to tetrahydrofolate or 10-formyltetrahydrofolate or 5,10-methylenetetrahydrofolate, leading to folylpolyglutamate derivatives.</text>
</comment>
<evidence type="ECO:0000256" key="18">
    <source>
        <dbReference type="ARBA" id="ARBA00047493"/>
    </source>
</evidence>
<evidence type="ECO:0000313" key="26">
    <source>
        <dbReference type="Proteomes" id="UP000252733"/>
    </source>
</evidence>
<dbReference type="GO" id="GO:0046872">
    <property type="term" value="F:metal ion binding"/>
    <property type="evidence" value="ECO:0007669"/>
    <property type="project" value="UniProtKB-KW"/>
</dbReference>
<evidence type="ECO:0000256" key="9">
    <source>
        <dbReference type="ARBA" id="ARBA00022598"/>
    </source>
</evidence>
<sequence>MNYQETLDFLFSQLPMYQRAGKAAYKADLANTLALDKYFGHPHRRFRTIHVAGTNGKGSVSHMLASVLQAAGYRTGLYTSPHLLDFRERIKIDGRMISETEVTQFVEQHRGVIERIAPSFFEMTVAMAFDYFARKEVDVAVVEVGLGGRLDSTNIITPDLSVITNIGLDHTMFLGDTLRAIAGEKAGIIKTGVPVVVGRHQEEIEDVFRDKAKKQRASLYFSGELATLKPGVTSAEFQELIAEASLGGGTYRLPLLGHYQQENFRTVLAALNILNKSWYELTPESISKGIENVVKNTGLLGRWQKLSEYPTVICDTGHNVDGISEVMQQLMLKGKENIHIVWGMVNDKDISGVLKLLPVNARYYFTRASIPRALDEKLLEEDAGKVGLRGESFRNVRLAIDAAKKNATYNDLIFIGGSTFVVAEALEK</sequence>
<evidence type="ECO:0000256" key="6">
    <source>
        <dbReference type="ARBA" id="ARBA00013023"/>
    </source>
</evidence>
<evidence type="ECO:0000256" key="12">
    <source>
        <dbReference type="ARBA" id="ARBA00022840"/>
    </source>
</evidence>
<dbReference type="PANTHER" id="PTHR11136">
    <property type="entry name" value="FOLYLPOLYGLUTAMATE SYNTHASE-RELATED"/>
    <property type="match status" value="1"/>
</dbReference>
<keyword evidence="14" id="KW-0289">Folate biosynthesis</keyword>
<gene>
    <name evidence="25" type="ORF">DFO77_1291</name>
</gene>
<comment type="similarity">
    <text evidence="5 22">Belongs to the folylpolyglutamate synthase family.</text>
</comment>
<feature type="domain" description="Mur ligase central" evidence="24">
    <location>
        <begin position="51"/>
        <end position="270"/>
    </location>
</feature>
<comment type="catalytic activity">
    <reaction evidence="21">
        <text>7,8-dihydropteroate + L-glutamate + ATP = 7,8-dihydrofolate + ADP + phosphate + H(+)</text>
        <dbReference type="Rhea" id="RHEA:23584"/>
        <dbReference type="ChEBI" id="CHEBI:15378"/>
        <dbReference type="ChEBI" id="CHEBI:17839"/>
        <dbReference type="ChEBI" id="CHEBI:29985"/>
        <dbReference type="ChEBI" id="CHEBI:30616"/>
        <dbReference type="ChEBI" id="CHEBI:43474"/>
        <dbReference type="ChEBI" id="CHEBI:57451"/>
        <dbReference type="ChEBI" id="CHEBI:456216"/>
        <dbReference type="EC" id="6.3.2.12"/>
    </reaction>
</comment>
<feature type="domain" description="Mur ligase C-terminal" evidence="23">
    <location>
        <begin position="301"/>
        <end position="418"/>
    </location>
</feature>
<protein>
    <recommendedName>
        <fullName evidence="8">Dihydrofolate synthase/folylpolyglutamate synthase</fullName>
        <ecNumber evidence="6">6.3.2.12</ecNumber>
        <ecNumber evidence="7">6.3.2.17</ecNumber>
    </recommendedName>
    <alternativeName>
        <fullName evidence="17">Folylpoly-gamma-glutamate synthetase-dihydrofolate synthetase</fullName>
    </alternativeName>
    <alternativeName>
        <fullName evidence="15">Folylpolyglutamate synthetase</fullName>
    </alternativeName>
    <alternativeName>
        <fullName evidence="16">Tetrahydrofolylpolyglutamate synthase</fullName>
    </alternativeName>
</protein>
<dbReference type="NCBIfam" id="TIGR01499">
    <property type="entry name" value="folC"/>
    <property type="match status" value="1"/>
</dbReference>
<dbReference type="Gene3D" id="3.40.1190.10">
    <property type="entry name" value="Mur-like, catalytic domain"/>
    <property type="match status" value="1"/>
</dbReference>
<dbReference type="GO" id="GO:0008841">
    <property type="term" value="F:dihydrofolate synthase activity"/>
    <property type="evidence" value="ECO:0007669"/>
    <property type="project" value="UniProtKB-EC"/>
</dbReference>
<dbReference type="EC" id="6.3.2.17" evidence="7"/>
<dbReference type="Proteomes" id="UP000252733">
    <property type="component" value="Unassembled WGS sequence"/>
</dbReference>
<name>A0A368UMN6_9BACT</name>
<dbReference type="GO" id="GO:0004326">
    <property type="term" value="F:tetrahydrofolylpolyglutamate synthase activity"/>
    <property type="evidence" value="ECO:0007669"/>
    <property type="project" value="UniProtKB-EC"/>
</dbReference>
<evidence type="ECO:0000256" key="21">
    <source>
        <dbReference type="ARBA" id="ARBA00049161"/>
    </source>
</evidence>
<evidence type="ECO:0000313" key="25">
    <source>
        <dbReference type="EMBL" id="RCW29280.1"/>
    </source>
</evidence>
<dbReference type="EC" id="6.3.2.12" evidence="6"/>
<evidence type="ECO:0000256" key="3">
    <source>
        <dbReference type="ARBA" id="ARBA00004799"/>
    </source>
</evidence>
<keyword evidence="9 22" id="KW-0436">Ligase</keyword>
<evidence type="ECO:0000256" key="7">
    <source>
        <dbReference type="ARBA" id="ARBA00013025"/>
    </source>
</evidence>
<dbReference type="AlphaFoldDB" id="A0A368UMN6"/>
<dbReference type="InterPro" id="IPR004101">
    <property type="entry name" value="Mur_ligase_C"/>
</dbReference>
<dbReference type="PANTHER" id="PTHR11136:SF0">
    <property type="entry name" value="DIHYDROFOLATE SYNTHETASE-RELATED"/>
    <property type="match status" value="1"/>
</dbReference>
<evidence type="ECO:0000256" key="17">
    <source>
        <dbReference type="ARBA" id="ARBA00032510"/>
    </source>
</evidence>
<dbReference type="InterPro" id="IPR001645">
    <property type="entry name" value="Folylpolyglutamate_synth"/>
</dbReference>
<evidence type="ECO:0000256" key="1">
    <source>
        <dbReference type="ARBA" id="ARBA00001946"/>
    </source>
</evidence>
<dbReference type="Pfam" id="PF02875">
    <property type="entry name" value="Mur_ligase_C"/>
    <property type="match status" value="1"/>
</dbReference>
<evidence type="ECO:0000256" key="14">
    <source>
        <dbReference type="ARBA" id="ARBA00022909"/>
    </source>
</evidence>
<dbReference type="GO" id="GO:0005737">
    <property type="term" value="C:cytoplasm"/>
    <property type="evidence" value="ECO:0007669"/>
    <property type="project" value="TreeGrafter"/>
</dbReference>
<keyword evidence="13" id="KW-0460">Magnesium</keyword>
<dbReference type="PROSITE" id="PS01012">
    <property type="entry name" value="FOLYLPOLYGLU_SYNT_2"/>
    <property type="match status" value="1"/>
</dbReference>
<organism evidence="25 26">
    <name type="scientific">Marinilabilia salmonicolor</name>
    <dbReference type="NCBI Taxonomy" id="989"/>
    <lineage>
        <taxon>Bacteria</taxon>
        <taxon>Pseudomonadati</taxon>
        <taxon>Bacteroidota</taxon>
        <taxon>Bacteroidia</taxon>
        <taxon>Marinilabiliales</taxon>
        <taxon>Marinilabiliaceae</taxon>
        <taxon>Marinilabilia</taxon>
    </lineage>
</organism>
<dbReference type="RefSeq" id="WP_114437889.1">
    <property type="nucleotide sequence ID" value="NZ_QPIZ01000029.1"/>
</dbReference>
<keyword evidence="10" id="KW-0479">Metal-binding</keyword>
<proteinExistence type="inferred from homology"/>
<comment type="catalytic activity">
    <reaction evidence="19">
        <text>10-formyltetrahydrofolyl-(gamma-L-Glu)(n) + L-glutamate + ATP = 10-formyltetrahydrofolyl-(gamma-L-Glu)(n+1) + ADP + phosphate + H(+)</text>
        <dbReference type="Rhea" id="RHEA:51904"/>
        <dbReference type="Rhea" id="RHEA-COMP:13088"/>
        <dbReference type="Rhea" id="RHEA-COMP:14300"/>
        <dbReference type="ChEBI" id="CHEBI:15378"/>
        <dbReference type="ChEBI" id="CHEBI:29985"/>
        <dbReference type="ChEBI" id="CHEBI:30616"/>
        <dbReference type="ChEBI" id="CHEBI:43474"/>
        <dbReference type="ChEBI" id="CHEBI:134413"/>
        <dbReference type="ChEBI" id="CHEBI:456216"/>
        <dbReference type="EC" id="6.3.2.17"/>
    </reaction>
</comment>
<dbReference type="PROSITE" id="PS01011">
    <property type="entry name" value="FOLYLPOLYGLU_SYNT_1"/>
    <property type="match status" value="1"/>
</dbReference>
<evidence type="ECO:0000256" key="5">
    <source>
        <dbReference type="ARBA" id="ARBA00008276"/>
    </source>
</evidence>
<dbReference type="Gene3D" id="3.90.190.20">
    <property type="entry name" value="Mur ligase, C-terminal domain"/>
    <property type="match status" value="1"/>
</dbReference>
<evidence type="ECO:0000256" key="19">
    <source>
        <dbReference type="ARBA" id="ARBA00047808"/>
    </source>
</evidence>
<evidence type="ECO:0000259" key="24">
    <source>
        <dbReference type="Pfam" id="PF08245"/>
    </source>
</evidence>
<dbReference type="InterPro" id="IPR018109">
    <property type="entry name" value="Folylpolyglutamate_synth_CS"/>
</dbReference>
<evidence type="ECO:0000256" key="20">
    <source>
        <dbReference type="ARBA" id="ARBA00049035"/>
    </source>
</evidence>
<comment type="catalytic activity">
    <reaction evidence="18">
        <text>(6S)-5,6,7,8-tetrahydrofolyl-(gamma-L-Glu)(n) + L-glutamate + ATP = (6S)-5,6,7,8-tetrahydrofolyl-(gamma-L-Glu)(n+1) + ADP + phosphate + H(+)</text>
        <dbReference type="Rhea" id="RHEA:10580"/>
        <dbReference type="Rhea" id="RHEA-COMP:14738"/>
        <dbReference type="Rhea" id="RHEA-COMP:14740"/>
        <dbReference type="ChEBI" id="CHEBI:15378"/>
        <dbReference type="ChEBI" id="CHEBI:29985"/>
        <dbReference type="ChEBI" id="CHEBI:30616"/>
        <dbReference type="ChEBI" id="CHEBI:43474"/>
        <dbReference type="ChEBI" id="CHEBI:141005"/>
        <dbReference type="ChEBI" id="CHEBI:456216"/>
        <dbReference type="EC" id="6.3.2.17"/>
    </reaction>
</comment>
<evidence type="ECO:0000256" key="4">
    <source>
        <dbReference type="ARBA" id="ARBA00005150"/>
    </source>
</evidence>
<comment type="pathway">
    <text evidence="4">Cofactor biosynthesis; tetrahydrofolylpolyglutamate biosynthesis.</text>
</comment>
<evidence type="ECO:0000256" key="22">
    <source>
        <dbReference type="PIRNR" id="PIRNR001563"/>
    </source>
</evidence>
<evidence type="ECO:0000259" key="23">
    <source>
        <dbReference type="Pfam" id="PF02875"/>
    </source>
</evidence>
<dbReference type="InterPro" id="IPR036565">
    <property type="entry name" value="Mur-like_cat_sf"/>
</dbReference>
<evidence type="ECO:0000256" key="13">
    <source>
        <dbReference type="ARBA" id="ARBA00022842"/>
    </source>
</evidence>
<dbReference type="GO" id="GO:0005524">
    <property type="term" value="F:ATP binding"/>
    <property type="evidence" value="ECO:0007669"/>
    <property type="project" value="UniProtKB-KW"/>
</dbReference>
<comment type="catalytic activity">
    <reaction evidence="20">
        <text>(6R)-5,10-methylenetetrahydrofolyl-(gamma-L-Glu)(n) + L-glutamate + ATP = (6R)-5,10-methylenetetrahydrofolyl-(gamma-L-Glu)(n+1) + ADP + phosphate + H(+)</text>
        <dbReference type="Rhea" id="RHEA:51912"/>
        <dbReference type="Rhea" id="RHEA-COMP:13257"/>
        <dbReference type="Rhea" id="RHEA-COMP:13258"/>
        <dbReference type="ChEBI" id="CHEBI:15378"/>
        <dbReference type="ChEBI" id="CHEBI:29985"/>
        <dbReference type="ChEBI" id="CHEBI:30616"/>
        <dbReference type="ChEBI" id="CHEBI:43474"/>
        <dbReference type="ChEBI" id="CHEBI:136572"/>
        <dbReference type="ChEBI" id="CHEBI:456216"/>
        <dbReference type="EC" id="6.3.2.17"/>
    </reaction>
</comment>
<evidence type="ECO:0000256" key="2">
    <source>
        <dbReference type="ARBA" id="ARBA00002714"/>
    </source>
</evidence>
<evidence type="ECO:0000256" key="16">
    <source>
        <dbReference type="ARBA" id="ARBA00030592"/>
    </source>
</evidence>
<dbReference type="FunFam" id="3.40.1190.10:FF:000011">
    <property type="entry name" value="Folylpolyglutamate synthase/dihydrofolate synthase"/>
    <property type="match status" value="1"/>
</dbReference>
<keyword evidence="26" id="KW-1185">Reference proteome</keyword>